<evidence type="ECO:0000313" key="2">
    <source>
        <dbReference type="Proteomes" id="UP000471293"/>
    </source>
</evidence>
<dbReference type="AlphaFoldDB" id="A0A6N9TVK8"/>
<dbReference type="EMBL" id="JAAGLQ010000169">
    <property type="protein sequence ID" value="NEA15541.1"/>
    <property type="molecule type" value="Genomic_DNA"/>
</dbReference>
<comment type="caution">
    <text evidence="1">The sequence shown here is derived from an EMBL/GenBank/DDBJ whole genome shotgun (WGS) entry which is preliminary data.</text>
</comment>
<evidence type="ECO:0000313" key="1">
    <source>
        <dbReference type="EMBL" id="NEA15541.1"/>
    </source>
</evidence>
<protein>
    <submittedName>
        <fullName evidence="1">Uncharacterized protein</fullName>
    </submittedName>
</protein>
<dbReference type="Proteomes" id="UP000471293">
    <property type="component" value="Unassembled WGS sequence"/>
</dbReference>
<organism evidence="1 2">
    <name type="scientific">Streptomyces halstedii</name>
    <dbReference type="NCBI Taxonomy" id="1944"/>
    <lineage>
        <taxon>Bacteria</taxon>
        <taxon>Bacillati</taxon>
        <taxon>Actinomycetota</taxon>
        <taxon>Actinomycetes</taxon>
        <taxon>Kitasatosporales</taxon>
        <taxon>Streptomycetaceae</taxon>
        <taxon>Streptomyces</taxon>
    </lineage>
</organism>
<reference evidence="1 2" key="1">
    <citation type="submission" date="2020-01" db="EMBL/GenBank/DDBJ databases">
        <title>Insect and environment-associated Actinomycetes.</title>
        <authorList>
            <person name="Currrie C."/>
            <person name="Chevrette M."/>
            <person name="Carlson C."/>
            <person name="Stubbendieck R."/>
            <person name="Wendt-Pienkowski E."/>
        </authorList>
    </citation>
    <scope>NUCLEOTIDE SEQUENCE [LARGE SCALE GENOMIC DNA]</scope>
    <source>
        <strain evidence="1 2">SID11342</strain>
    </source>
</reference>
<proteinExistence type="predicted"/>
<sequence length="94" mass="10348">MMCEEIPNRTMSFSGYGLAFTRTFARRRGANPVWYLDITPGHDWLTGPINNMVSDVEKIAGDPFKGGEGAAAEADVLRLTPFIEQMGAPSGRRK</sequence>
<name>A0A6N9TVK8_STRHA</name>
<dbReference type="RefSeq" id="WP_164343514.1">
    <property type="nucleotide sequence ID" value="NZ_JAAGLQ010000169.1"/>
</dbReference>
<accession>A0A6N9TVK8</accession>
<gene>
    <name evidence="1" type="ORF">G3I29_08335</name>
</gene>